<organism evidence="1 2">
    <name type="scientific">Ketogulonicigenium vulgare (strain WSH-001)</name>
    <dbReference type="NCBI Taxonomy" id="759362"/>
    <lineage>
        <taxon>Bacteria</taxon>
        <taxon>Pseudomonadati</taxon>
        <taxon>Pseudomonadota</taxon>
        <taxon>Alphaproteobacteria</taxon>
        <taxon>Rhodobacterales</taxon>
        <taxon>Roseobacteraceae</taxon>
        <taxon>Ketogulonicigenium</taxon>
    </lineage>
</organism>
<dbReference type="AlphaFoldDB" id="F9Y761"/>
<sequence>MKQLAPFFARKRTRAPGLPRRAHNFHFFVDRGDESILPCVKPV</sequence>
<name>F9Y761_KETVW</name>
<dbReference type="Proteomes" id="UP000000692">
    <property type="component" value="Chromosome"/>
</dbReference>
<protein>
    <submittedName>
        <fullName evidence="1">Uncharacterized protein</fullName>
    </submittedName>
</protein>
<dbReference type="EMBL" id="CP002018">
    <property type="protein sequence ID" value="AEM42251.1"/>
    <property type="molecule type" value="Genomic_DNA"/>
</dbReference>
<gene>
    <name evidence="1" type="ordered locus">KVU_2411</name>
</gene>
<evidence type="ECO:0000313" key="1">
    <source>
        <dbReference type="EMBL" id="AEM42251.1"/>
    </source>
</evidence>
<reference evidence="1 2" key="1">
    <citation type="journal article" date="2011" name="J. Bacteriol.">
        <title>Complete genome sequence of the industrial strain Ketogulonicigenium vulgare WSH-001.</title>
        <authorList>
            <person name="Liu L."/>
            <person name="Li Y."/>
            <person name="Zhang J."/>
            <person name="Zhou Z."/>
            <person name="Liu J."/>
            <person name="Li X."/>
            <person name="Zhou J."/>
            <person name="Du G."/>
            <person name="Wang L."/>
            <person name="Chen J."/>
        </authorList>
    </citation>
    <scope>NUCLEOTIDE SEQUENCE [LARGE SCALE GENOMIC DNA]</scope>
    <source>
        <strain evidence="1 2">WSH-001</strain>
    </source>
</reference>
<proteinExistence type="predicted"/>
<evidence type="ECO:0000313" key="2">
    <source>
        <dbReference type="Proteomes" id="UP000000692"/>
    </source>
</evidence>
<accession>F9Y761</accession>
<keyword evidence="2" id="KW-1185">Reference proteome</keyword>
<dbReference type="KEGG" id="kvl:KVU_2411"/>
<dbReference type="HOGENOM" id="CLU_3234740_0_0_5"/>